<dbReference type="AlphaFoldDB" id="A0A210PT22"/>
<dbReference type="InterPro" id="IPR035977">
    <property type="entry name" value="Ribosomal_bL36_sp"/>
</dbReference>
<accession>A0A210PT22</accession>
<keyword evidence="4 7" id="KW-0689">Ribosomal protein</keyword>
<dbReference type="NCBIfam" id="TIGR01022">
    <property type="entry name" value="rpmJ_bact"/>
    <property type="match status" value="1"/>
</dbReference>
<gene>
    <name evidence="8" type="ORF">KP79_PYT13570</name>
</gene>
<keyword evidence="3" id="KW-0809">Transit peptide</keyword>
<evidence type="ECO:0000256" key="1">
    <source>
        <dbReference type="ARBA" id="ARBA00004173"/>
    </source>
</evidence>
<organism evidence="8 9">
    <name type="scientific">Mizuhopecten yessoensis</name>
    <name type="common">Japanese scallop</name>
    <name type="synonym">Patinopecten yessoensis</name>
    <dbReference type="NCBI Taxonomy" id="6573"/>
    <lineage>
        <taxon>Eukaryota</taxon>
        <taxon>Metazoa</taxon>
        <taxon>Spiralia</taxon>
        <taxon>Lophotrochozoa</taxon>
        <taxon>Mollusca</taxon>
        <taxon>Bivalvia</taxon>
        <taxon>Autobranchia</taxon>
        <taxon>Pteriomorphia</taxon>
        <taxon>Pectinida</taxon>
        <taxon>Pectinoidea</taxon>
        <taxon>Pectinidae</taxon>
        <taxon>Mizuhopecten</taxon>
    </lineage>
</organism>
<evidence type="ECO:0000313" key="8">
    <source>
        <dbReference type="EMBL" id="OWF39631.1"/>
    </source>
</evidence>
<dbReference type="EMBL" id="NEDP02005518">
    <property type="protein sequence ID" value="OWF39631.1"/>
    <property type="molecule type" value="Genomic_DNA"/>
</dbReference>
<evidence type="ECO:0000256" key="7">
    <source>
        <dbReference type="RuleBase" id="RU000570"/>
    </source>
</evidence>
<reference evidence="8 9" key="1">
    <citation type="journal article" date="2017" name="Nat. Ecol. Evol.">
        <title>Scallop genome provides insights into evolution of bilaterian karyotype and development.</title>
        <authorList>
            <person name="Wang S."/>
            <person name="Zhang J."/>
            <person name="Jiao W."/>
            <person name="Li J."/>
            <person name="Xun X."/>
            <person name="Sun Y."/>
            <person name="Guo X."/>
            <person name="Huan P."/>
            <person name="Dong B."/>
            <person name="Zhang L."/>
            <person name="Hu X."/>
            <person name="Sun X."/>
            <person name="Wang J."/>
            <person name="Zhao C."/>
            <person name="Wang Y."/>
            <person name="Wang D."/>
            <person name="Huang X."/>
            <person name="Wang R."/>
            <person name="Lv J."/>
            <person name="Li Y."/>
            <person name="Zhang Z."/>
            <person name="Liu B."/>
            <person name="Lu W."/>
            <person name="Hui Y."/>
            <person name="Liang J."/>
            <person name="Zhou Z."/>
            <person name="Hou R."/>
            <person name="Li X."/>
            <person name="Liu Y."/>
            <person name="Li H."/>
            <person name="Ning X."/>
            <person name="Lin Y."/>
            <person name="Zhao L."/>
            <person name="Xing Q."/>
            <person name="Dou J."/>
            <person name="Li Y."/>
            <person name="Mao J."/>
            <person name="Guo H."/>
            <person name="Dou H."/>
            <person name="Li T."/>
            <person name="Mu C."/>
            <person name="Jiang W."/>
            <person name="Fu Q."/>
            <person name="Fu X."/>
            <person name="Miao Y."/>
            <person name="Liu J."/>
            <person name="Yu Q."/>
            <person name="Li R."/>
            <person name="Liao H."/>
            <person name="Li X."/>
            <person name="Kong Y."/>
            <person name="Jiang Z."/>
            <person name="Chourrout D."/>
            <person name="Li R."/>
            <person name="Bao Z."/>
        </authorList>
    </citation>
    <scope>NUCLEOTIDE SEQUENCE [LARGE SCALE GENOMIC DNA]</scope>
    <source>
        <strain evidence="8 9">PY_sf001</strain>
    </source>
</reference>
<dbReference type="InterPro" id="IPR052143">
    <property type="entry name" value="Mitoribosomal_bL36m"/>
</dbReference>
<proteinExistence type="inferred from homology"/>
<dbReference type="GO" id="GO:0003735">
    <property type="term" value="F:structural constituent of ribosome"/>
    <property type="evidence" value="ECO:0007669"/>
    <property type="project" value="InterPro"/>
</dbReference>
<protein>
    <recommendedName>
        <fullName evidence="7">Ribosomal protein</fullName>
    </recommendedName>
</protein>
<keyword evidence="9" id="KW-1185">Reference proteome</keyword>
<comment type="similarity">
    <text evidence="2 7">Belongs to the bacterial ribosomal protein bL36 family.</text>
</comment>
<dbReference type="STRING" id="6573.A0A210PT22"/>
<dbReference type="Pfam" id="PF00444">
    <property type="entry name" value="Ribosomal_L36"/>
    <property type="match status" value="1"/>
</dbReference>
<name>A0A210PT22_MIZYE</name>
<evidence type="ECO:0000256" key="4">
    <source>
        <dbReference type="ARBA" id="ARBA00022980"/>
    </source>
</evidence>
<evidence type="ECO:0000256" key="6">
    <source>
        <dbReference type="ARBA" id="ARBA00023274"/>
    </source>
</evidence>
<keyword evidence="6 7" id="KW-0687">Ribonucleoprotein</keyword>
<dbReference type="PANTHER" id="PTHR46909">
    <property type="entry name" value="39S RIBOSOMAL PROTEIN L36, MITOCHONDRIAL"/>
    <property type="match status" value="1"/>
</dbReference>
<evidence type="ECO:0000256" key="2">
    <source>
        <dbReference type="ARBA" id="ARBA00007645"/>
    </source>
</evidence>
<comment type="caution">
    <text evidence="8">The sequence shown here is derived from an EMBL/GenBank/DDBJ whole genome shotgun (WGS) entry which is preliminary data.</text>
</comment>
<keyword evidence="5" id="KW-0496">Mitochondrion</keyword>
<evidence type="ECO:0000256" key="3">
    <source>
        <dbReference type="ARBA" id="ARBA00022946"/>
    </source>
</evidence>
<dbReference type="PANTHER" id="PTHR46909:SF1">
    <property type="entry name" value="LARGE RIBOSOMAL SUBUNIT PROTEIN BL36M"/>
    <property type="match status" value="1"/>
</dbReference>
<dbReference type="Proteomes" id="UP000242188">
    <property type="component" value="Unassembled WGS sequence"/>
</dbReference>
<dbReference type="GO" id="GO:0005762">
    <property type="term" value="C:mitochondrial large ribosomal subunit"/>
    <property type="evidence" value="ECO:0007669"/>
    <property type="project" value="TreeGrafter"/>
</dbReference>
<comment type="subcellular location">
    <subcellularLocation>
        <location evidence="1">Mitochondrion</location>
    </subcellularLocation>
</comment>
<dbReference type="InterPro" id="IPR000473">
    <property type="entry name" value="Ribosomal_bL36"/>
</dbReference>
<sequence>MNVIGKITRVFGSRLLTVNPRPVRLPVQQAVSQPTVSSGFHRQFGIDSKGLFTCQRGSLSHAVSSHNLKSSSTLAPRVTTLLTNSSTNLQFTRSYKVKTVLSLRCSGCYYIRRHGRLFVECKIKPRHKQMAKISKHKLMVDDTSKGNVRRACWWKFRTERWYKKGQTPYVKAGCYHQGIGIEF</sequence>
<evidence type="ECO:0000256" key="5">
    <source>
        <dbReference type="ARBA" id="ARBA00023128"/>
    </source>
</evidence>
<dbReference type="SUPFAM" id="SSF57840">
    <property type="entry name" value="Ribosomal protein L36"/>
    <property type="match status" value="1"/>
</dbReference>
<dbReference type="GO" id="GO:0006412">
    <property type="term" value="P:translation"/>
    <property type="evidence" value="ECO:0007669"/>
    <property type="project" value="InterPro"/>
</dbReference>
<evidence type="ECO:0000313" key="9">
    <source>
        <dbReference type="Proteomes" id="UP000242188"/>
    </source>
</evidence>